<dbReference type="InterPro" id="IPR052893">
    <property type="entry name" value="TCS_response_regulator"/>
</dbReference>
<comment type="caution">
    <text evidence="3">The sequence shown here is derived from an EMBL/GenBank/DDBJ whole genome shotgun (WGS) entry which is preliminary data.</text>
</comment>
<dbReference type="SUPFAM" id="SSF52172">
    <property type="entry name" value="CheY-like"/>
    <property type="match status" value="1"/>
</dbReference>
<evidence type="ECO:0000313" key="4">
    <source>
        <dbReference type="Proteomes" id="UP000239936"/>
    </source>
</evidence>
<dbReference type="Proteomes" id="UP000239936">
    <property type="component" value="Unassembled WGS sequence"/>
</dbReference>
<name>A0A2S7XSF8_9GAMM</name>
<dbReference type="AlphaFoldDB" id="A0A2S7XSF8"/>
<dbReference type="PROSITE" id="PS50110">
    <property type="entry name" value="RESPONSE_REGULATORY"/>
    <property type="match status" value="1"/>
</dbReference>
<keyword evidence="4" id="KW-1185">Reference proteome</keyword>
<proteinExistence type="predicted"/>
<protein>
    <submittedName>
        <fullName evidence="3">Two-component system response regulator</fullName>
    </submittedName>
</protein>
<sequence>MDVMERELVVDILLVEDNPNDAELAIRALKKHHLANHLEWVKDGVAALDFLFQRGEYAGRSATLPRVVLLDLRLPKLDGLEVLAQIRANADTRDLPVVILTSSKEEQDLVATYQLGVNSFVPKPVAFDEFARTVADLGMYWVLVNRVPPDIRND</sequence>
<dbReference type="PANTHER" id="PTHR44520">
    <property type="entry name" value="RESPONSE REGULATOR RCP1-RELATED"/>
    <property type="match status" value="1"/>
</dbReference>
<dbReference type="InterPro" id="IPR001789">
    <property type="entry name" value="Sig_transdc_resp-reg_receiver"/>
</dbReference>
<dbReference type="PANTHER" id="PTHR44520:SF1">
    <property type="entry name" value="TWO-COMPONENT SYSTEM REGULATORY PROTEIN"/>
    <property type="match status" value="1"/>
</dbReference>
<dbReference type="GO" id="GO:0000160">
    <property type="term" value="P:phosphorelay signal transduction system"/>
    <property type="evidence" value="ECO:0007669"/>
    <property type="project" value="InterPro"/>
</dbReference>
<reference evidence="3 4" key="1">
    <citation type="submission" date="2018-01" db="EMBL/GenBank/DDBJ databases">
        <title>The complete genome sequence of Chromatium okenii LaCa, a purple sulfur bacterium with a turbulent life.</title>
        <authorList>
            <person name="Luedin S.M."/>
            <person name="Liechti N."/>
            <person name="Storelli N."/>
            <person name="Danza F."/>
            <person name="Wittwer M."/>
            <person name="Pothier J.F."/>
            <person name="Tonolla M.A."/>
        </authorList>
    </citation>
    <scope>NUCLEOTIDE SEQUENCE [LARGE SCALE GENOMIC DNA]</scope>
    <source>
        <strain evidence="3 4">LaCa</strain>
    </source>
</reference>
<feature type="domain" description="Response regulatory" evidence="2">
    <location>
        <begin position="11"/>
        <end position="138"/>
    </location>
</feature>
<dbReference type="Gene3D" id="3.40.50.2300">
    <property type="match status" value="1"/>
</dbReference>
<dbReference type="EMBL" id="PPGH01000035">
    <property type="protein sequence ID" value="PQJ96352.1"/>
    <property type="molecule type" value="Genomic_DNA"/>
</dbReference>
<dbReference type="InterPro" id="IPR011006">
    <property type="entry name" value="CheY-like_superfamily"/>
</dbReference>
<dbReference type="Pfam" id="PF00072">
    <property type="entry name" value="Response_reg"/>
    <property type="match status" value="1"/>
</dbReference>
<dbReference type="SMART" id="SM00448">
    <property type="entry name" value="REC"/>
    <property type="match status" value="1"/>
</dbReference>
<keyword evidence="1" id="KW-0597">Phosphoprotein</keyword>
<evidence type="ECO:0000313" key="3">
    <source>
        <dbReference type="EMBL" id="PQJ96352.1"/>
    </source>
</evidence>
<evidence type="ECO:0000256" key="1">
    <source>
        <dbReference type="PROSITE-ProRule" id="PRU00169"/>
    </source>
</evidence>
<organism evidence="3 4">
    <name type="scientific">Chromatium okenii</name>
    <dbReference type="NCBI Taxonomy" id="61644"/>
    <lineage>
        <taxon>Bacteria</taxon>
        <taxon>Pseudomonadati</taxon>
        <taxon>Pseudomonadota</taxon>
        <taxon>Gammaproteobacteria</taxon>
        <taxon>Chromatiales</taxon>
        <taxon>Chromatiaceae</taxon>
        <taxon>Chromatium</taxon>
    </lineage>
</organism>
<evidence type="ECO:0000259" key="2">
    <source>
        <dbReference type="PROSITE" id="PS50110"/>
    </source>
</evidence>
<dbReference type="CDD" id="cd17557">
    <property type="entry name" value="REC_Rcp-like"/>
    <property type="match status" value="1"/>
</dbReference>
<accession>A0A2S7XSF8</accession>
<feature type="modified residue" description="4-aspartylphosphate" evidence="1">
    <location>
        <position position="71"/>
    </location>
</feature>
<gene>
    <name evidence="3" type="ORF">CXB77_11530</name>
</gene>
<dbReference type="OrthoDB" id="9793549at2"/>